<keyword evidence="4" id="KW-0804">Transcription</keyword>
<dbReference type="AlphaFoldDB" id="C6CNT7"/>
<dbReference type="HOGENOM" id="CLU_069356_15_3_6"/>
<dbReference type="PRINTS" id="PR00455">
    <property type="entry name" value="HTHTETR"/>
</dbReference>
<dbReference type="GeneID" id="45080840"/>
<proteinExistence type="predicted"/>
<dbReference type="Proteomes" id="UP000002735">
    <property type="component" value="Chromosome"/>
</dbReference>
<dbReference type="SUPFAM" id="SSF46689">
    <property type="entry name" value="Homeodomain-like"/>
    <property type="match status" value="1"/>
</dbReference>
<dbReference type="EMBL" id="CP001655">
    <property type="protein sequence ID" value="ACT07613.1"/>
    <property type="molecule type" value="Genomic_DNA"/>
</dbReference>
<keyword evidence="1" id="KW-0678">Repressor</keyword>
<dbReference type="eggNOG" id="COG1309">
    <property type="taxonomic scope" value="Bacteria"/>
</dbReference>
<dbReference type="Gene3D" id="1.10.357.10">
    <property type="entry name" value="Tetracycline Repressor, domain 2"/>
    <property type="match status" value="1"/>
</dbReference>
<keyword evidence="2" id="KW-0805">Transcription regulation</keyword>
<reference evidence="7 8" key="1">
    <citation type="submission" date="2009-06" db="EMBL/GenBank/DDBJ databases">
        <title>Complete sequence of Dickeya zeae Ech1591.</title>
        <authorList>
            <consortium name="US DOE Joint Genome Institute"/>
            <person name="Lucas S."/>
            <person name="Copeland A."/>
            <person name="Lapidus A."/>
            <person name="Glavina del Rio T."/>
            <person name="Tice H."/>
            <person name="Bruce D."/>
            <person name="Goodwin L."/>
            <person name="Pitluck S."/>
            <person name="Chertkov O."/>
            <person name="Brettin T."/>
            <person name="Detter J.C."/>
            <person name="Han C."/>
            <person name="Larimer F."/>
            <person name="Land M."/>
            <person name="Hauser L."/>
            <person name="Kyrpides N."/>
            <person name="Ovchinnikova G."/>
            <person name="Balakrishnan V."/>
            <person name="Glasner J."/>
            <person name="Perna N.T."/>
        </authorList>
    </citation>
    <scope>NUCLEOTIDE SEQUENCE [LARGE SCALE GENOMIC DNA]</scope>
    <source>
        <strain evidence="7 8">Ech1591</strain>
    </source>
</reference>
<evidence type="ECO:0000256" key="2">
    <source>
        <dbReference type="ARBA" id="ARBA00023015"/>
    </source>
</evidence>
<dbReference type="Pfam" id="PF00440">
    <property type="entry name" value="TetR_N"/>
    <property type="match status" value="1"/>
</dbReference>
<feature type="DNA-binding region" description="H-T-H motif" evidence="5">
    <location>
        <begin position="30"/>
        <end position="49"/>
    </location>
</feature>
<name>C6CNT7_DICC1</name>
<dbReference type="PANTHER" id="PTHR30055:SF234">
    <property type="entry name" value="HTH-TYPE TRANSCRIPTIONAL REGULATOR BETI"/>
    <property type="match status" value="1"/>
</dbReference>
<dbReference type="InterPro" id="IPR036271">
    <property type="entry name" value="Tet_transcr_reg_TetR-rel_C_sf"/>
</dbReference>
<evidence type="ECO:0000256" key="5">
    <source>
        <dbReference type="PROSITE-ProRule" id="PRU00335"/>
    </source>
</evidence>
<evidence type="ECO:0000256" key="3">
    <source>
        <dbReference type="ARBA" id="ARBA00023125"/>
    </source>
</evidence>
<evidence type="ECO:0000256" key="4">
    <source>
        <dbReference type="ARBA" id="ARBA00023163"/>
    </source>
</evidence>
<dbReference type="PANTHER" id="PTHR30055">
    <property type="entry name" value="HTH-TYPE TRANSCRIPTIONAL REGULATOR RUTR"/>
    <property type="match status" value="1"/>
</dbReference>
<sequence length="192" mass="21526">MKNESGNTLKETILDAAIALFKEKGTTAVKTRDVTDFLGISRSHIYHYFSDWNTLRIAAFLRFMRMDLDEISTRAGALPPEARLSALIEHYLPESVDATWVLYSDIWKYAIHDPILAGMITALIAEWDQLMAQIIRDGIAAGFYKPVDVLRVARQLGAAVNGYADVLTLHPDPVRRAGALDDIQDLVRILLQ</sequence>
<evidence type="ECO:0000313" key="8">
    <source>
        <dbReference type="Proteomes" id="UP000002735"/>
    </source>
</evidence>
<dbReference type="SUPFAM" id="SSF48498">
    <property type="entry name" value="Tetracyclin repressor-like, C-terminal domain"/>
    <property type="match status" value="1"/>
</dbReference>
<dbReference type="STRING" id="561229.Dd1591_2789"/>
<feature type="domain" description="HTH tetR-type" evidence="6">
    <location>
        <begin position="7"/>
        <end position="67"/>
    </location>
</feature>
<dbReference type="InterPro" id="IPR001647">
    <property type="entry name" value="HTH_TetR"/>
</dbReference>
<evidence type="ECO:0000259" key="6">
    <source>
        <dbReference type="PROSITE" id="PS50977"/>
    </source>
</evidence>
<evidence type="ECO:0000256" key="1">
    <source>
        <dbReference type="ARBA" id="ARBA00022491"/>
    </source>
</evidence>
<organism evidence="7 8">
    <name type="scientific">Dickeya chrysanthemi (strain Ech1591)</name>
    <name type="common">Dickeya zeae (strain Ech1591)</name>
    <dbReference type="NCBI Taxonomy" id="561229"/>
    <lineage>
        <taxon>Bacteria</taxon>
        <taxon>Pseudomonadati</taxon>
        <taxon>Pseudomonadota</taxon>
        <taxon>Gammaproteobacteria</taxon>
        <taxon>Enterobacterales</taxon>
        <taxon>Pectobacteriaceae</taxon>
        <taxon>Dickeya</taxon>
    </lineage>
</organism>
<protein>
    <submittedName>
        <fullName evidence="7">Transcriptional regulator, TetR family</fullName>
    </submittedName>
</protein>
<dbReference type="PROSITE" id="PS50977">
    <property type="entry name" value="HTH_TETR_2"/>
    <property type="match status" value="1"/>
</dbReference>
<dbReference type="KEGG" id="dze:Dd1591_2789"/>
<dbReference type="GO" id="GO:0000976">
    <property type="term" value="F:transcription cis-regulatory region binding"/>
    <property type="evidence" value="ECO:0007669"/>
    <property type="project" value="TreeGrafter"/>
</dbReference>
<dbReference type="InterPro" id="IPR050109">
    <property type="entry name" value="HTH-type_TetR-like_transc_reg"/>
</dbReference>
<dbReference type="GO" id="GO:0003700">
    <property type="term" value="F:DNA-binding transcription factor activity"/>
    <property type="evidence" value="ECO:0007669"/>
    <property type="project" value="TreeGrafter"/>
</dbReference>
<dbReference type="RefSeq" id="WP_012770468.1">
    <property type="nucleotide sequence ID" value="NC_012912.1"/>
</dbReference>
<accession>C6CNT7</accession>
<dbReference type="OrthoDB" id="6992431at2"/>
<keyword evidence="3 5" id="KW-0238">DNA-binding</keyword>
<dbReference type="Pfam" id="PF13977">
    <property type="entry name" value="TetR_C_6"/>
    <property type="match status" value="1"/>
</dbReference>
<dbReference type="InterPro" id="IPR039538">
    <property type="entry name" value="BetI_C"/>
</dbReference>
<gene>
    <name evidence="7" type="ordered locus">Dd1591_2789</name>
</gene>
<dbReference type="InterPro" id="IPR009057">
    <property type="entry name" value="Homeodomain-like_sf"/>
</dbReference>
<evidence type="ECO:0000313" key="7">
    <source>
        <dbReference type="EMBL" id="ACT07613.1"/>
    </source>
</evidence>